<feature type="coiled-coil region" evidence="1">
    <location>
        <begin position="37"/>
        <end position="92"/>
    </location>
</feature>
<keyword evidence="3" id="KW-1185">Reference proteome</keyword>
<evidence type="ECO:0000256" key="1">
    <source>
        <dbReference type="SAM" id="Coils"/>
    </source>
</evidence>
<organism evidence="2 3">
    <name type="scientific">Halalkalicoccus jeotgali (strain DSM 18796 / CECT 7217 / JCM 14584 / KCTC 4019 / B3)</name>
    <dbReference type="NCBI Taxonomy" id="795797"/>
    <lineage>
        <taxon>Archaea</taxon>
        <taxon>Methanobacteriati</taxon>
        <taxon>Methanobacteriota</taxon>
        <taxon>Stenosarchaea group</taxon>
        <taxon>Halobacteria</taxon>
        <taxon>Halobacteriales</taxon>
        <taxon>Halococcaceae</taxon>
        <taxon>Halalkalicoccus</taxon>
    </lineage>
</organism>
<keyword evidence="1" id="KW-0175">Coiled coil</keyword>
<dbReference type="PATRIC" id="fig|795797.19.peg.3"/>
<dbReference type="EMBL" id="AOHV01000001">
    <property type="protein sequence ID" value="ELY41939.1"/>
    <property type="molecule type" value="Genomic_DNA"/>
</dbReference>
<dbReference type="AlphaFoldDB" id="L9VXN5"/>
<accession>L9VXN5</accession>
<sequence>MTVSLREEQARWVESKVGDSSDHQSKSAVIRFIIDDHQDRNEELVELQRKREELENKVQRLQNEKKLILQQREEHTELVESIQREQTMAERKNKAGVATRFKWWLTGMPDE</sequence>
<evidence type="ECO:0000313" key="3">
    <source>
        <dbReference type="Proteomes" id="UP000011645"/>
    </source>
</evidence>
<proteinExistence type="predicted"/>
<comment type="caution">
    <text evidence="2">The sequence shown here is derived from an EMBL/GenBank/DDBJ whole genome shotgun (WGS) entry which is preliminary data.</text>
</comment>
<reference evidence="2 3" key="1">
    <citation type="journal article" date="2014" name="PLoS Genet.">
        <title>Phylogenetically driven sequencing of extremely halophilic archaea reveals strategies for static and dynamic osmo-response.</title>
        <authorList>
            <person name="Becker E.A."/>
            <person name="Seitzer P.M."/>
            <person name="Tritt A."/>
            <person name="Larsen D."/>
            <person name="Krusor M."/>
            <person name="Yao A.I."/>
            <person name="Wu D."/>
            <person name="Madern D."/>
            <person name="Eisen J.A."/>
            <person name="Darling A.E."/>
            <person name="Facciotti M.T."/>
        </authorList>
    </citation>
    <scope>NUCLEOTIDE SEQUENCE [LARGE SCALE GENOMIC DNA]</scope>
    <source>
        <strain evidence="3">DSM 18796 / CECT 7217 / JCM 14584 / KCTC 4019 / B3</strain>
    </source>
</reference>
<dbReference type="Proteomes" id="UP000011645">
    <property type="component" value="Unassembled WGS sequence"/>
</dbReference>
<name>L9VXN5_HALJB</name>
<evidence type="ECO:0000313" key="2">
    <source>
        <dbReference type="EMBL" id="ELY41939.1"/>
    </source>
</evidence>
<protein>
    <submittedName>
        <fullName evidence="2">Uncharacterized protein</fullName>
    </submittedName>
</protein>
<gene>
    <name evidence="2" type="ORF">C497_00015</name>
</gene>